<feature type="domain" description="Protein FecR C-terminal" evidence="2">
    <location>
        <begin position="282"/>
        <end position="349"/>
    </location>
</feature>
<dbReference type="AlphaFoldDB" id="A0A4U6D2L5"/>
<dbReference type="InterPro" id="IPR032508">
    <property type="entry name" value="FecR_C"/>
</dbReference>
<keyword evidence="4" id="KW-1185">Reference proteome</keyword>
<evidence type="ECO:0000313" key="4">
    <source>
        <dbReference type="Proteomes" id="UP000304900"/>
    </source>
</evidence>
<dbReference type="PANTHER" id="PTHR30273:SF2">
    <property type="entry name" value="PROTEIN FECR"/>
    <property type="match status" value="1"/>
</dbReference>
<dbReference type="PANTHER" id="PTHR30273">
    <property type="entry name" value="PERIPLASMIC SIGNAL SENSOR AND SIGMA FACTOR ACTIVATOR FECR-RELATED"/>
    <property type="match status" value="1"/>
</dbReference>
<dbReference type="GO" id="GO:0016989">
    <property type="term" value="F:sigma factor antagonist activity"/>
    <property type="evidence" value="ECO:0007669"/>
    <property type="project" value="TreeGrafter"/>
</dbReference>
<dbReference type="OrthoDB" id="645173at2"/>
<dbReference type="Gene3D" id="3.55.50.30">
    <property type="match status" value="1"/>
</dbReference>
<dbReference type="EMBL" id="SZVO01000016">
    <property type="protein sequence ID" value="TKT88104.1"/>
    <property type="molecule type" value="Genomic_DNA"/>
</dbReference>
<reference evidence="3 4" key="1">
    <citation type="submission" date="2019-05" db="EMBL/GenBank/DDBJ databases">
        <title>Dyadobacter AR-3-8 sp. nov., isolated from arctic soil.</title>
        <authorList>
            <person name="Chaudhary D.K."/>
        </authorList>
    </citation>
    <scope>NUCLEOTIDE SEQUENCE [LARGE SCALE GENOMIC DNA]</scope>
    <source>
        <strain evidence="3 4">AR-3-8</strain>
    </source>
</reference>
<organism evidence="3 4">
    <name type="scientific">Dyadobacter frigoris</name>
    <dbReference type="NCBI Taxonomy" id="2576211"/>
    <lineage>
        <taxon>Bacteria</taxon>
        <taxon>Pseudomonadati</taxon>
        <taxon>Bacteroidota</taxon>
        <taxon>Cytophagia</taxon>
        <taxon>Cytophagales</taxon>
        <taxon>Spirosomataceae</taxon>
        <taxon>Dyadobacter</taxon>
    </lineage>
</organism>
<comment type="caution">
    <text evidence="3">The sequence shown here is derived from an EMBL/GenBank/DDBJ whole genome shotgun (WGS) entry which is preliminary data.</text>
</comment>
<evidence type="ECO:0000313" key="3">
    <source>
        <dbReference type="EMBL" id="TKT88104.1"/>
    </source>
</evidence>
<dbReference type="Gene3D" id="2.60.120.1440">
    <property type="match status" value="1"/>
</dbReference>
<dbReference type="PIRSF" id="PIRSF018266">
    <property type="entry name" value="FecR"/>
    <property type="match status" value="1"/>
</dbReference>
<dbReference type="Pfam" id="PF04773">
    <property type="entry name" value="FecR"/>
    <property type="match status" value="1"/>
</dbReference>
<dbReference type="Pfam" id="PF16344">
    <property type="entry name" value="FecR_C"/>
    <property type="match status" value="1"/>
</dbReference>
<proteinExistence type="predicted"/>
<name>A0A4U6D2L5_9BACT</name>
<feature type="domain" description="FecR protein" evidence="1">
    <location>
        <begin position="134"/>
        <end position="222"/>
    </location>
</feature>
<dbReference type="InterPro" id="IPR012373">
    <property type="entry name" value="Ferrdict_sens_TM"/>
</dbReference>
<accession>A0A4U6D2L5</accession>
<dbReference type="InterPro" id="IPR006860">
    <property type="entry name" value="FecR"/>
</dbReference>
<protein>
    <submittedName>
        <fullName evidence="3">FecR family protein</fullName>
    </submittedName>
</protein>
<evidence type="ECO:0000259" key="2">
    <source>
        <dbReference type="Pfam" id="PF16344"/>
    </source>
</evidence>
<dbReference type="RefSeq" id="WP_137343218.1">
    <property type="nucleotide sequence ID" value="NZ_BSQH01000008.1"/>
</dbReference>
<dbReference type="Proteomes" id="UP000304900">
    <property type="component" value="Unassembled WGS sequence"/>
</dbReference>
<evidence type="ECO:0000259" key="1">
    <source>
        <dbReference type="Pfam" id="PF04773"/>
    </source>
</evidence>
<gene>
    <name evidence="3" type="ORF">FDK13_27405</name>
</gene>
<sequence length="355" mass="40144">MSDREIQELLLRYRHGNCTADEITRIHLWYESLNKNFSSSLDFDEKSFLEEKLLAKISHEIEQPTLRIYEEEPVNPKAWWKSTPVKYGIAASVILLLGLSFLFKKSQEHVAMKSESLVIHSQKGNLKSSLNSSKSVQRIRLEDNSLITLSPGSRISYPNVFSDDKREVQLEGDAFFEISKNPAKPFFVYSGKLVTKVLGTSFWVKTNEETFTTEVEVITGKVSVFENHFLSNINSRKLGKGSQGVVLTPNQKVSYYEESGHLLTSIVEEPMIIPENDTPVNLVFNNESLSYITAALQKEYGIEIVFANDLLEKCTFTGDISEIPLYDKLELICKANTACYEIKGTRILISGNGCD</sequence>